<proteinExistence type="predicted"/>
<reference evidence="1 2" key="1">
    <citation type="submission" date="2016-12" db="EMBL/GenBank/DDBJ databases">
        <title>The genomes of Aspergillus section Nigri reveals drivers in fungal speciation.</title>
        <authorList>
            <consortium name="DOE Joint Genome Institute"/>
            <person name="Vesth T.C."/>
            <person name="Nybo J."/>
            <person name="Theobald S."/>
            <person name="Brandl J."/>
            <person name="Frisvad J.C."/>
            <person name="Nielsen K.F."/>
            <person name="Lyhne E.K."/>
            <person name="Kogle M.E."/>
            <person name="Kuo A."/>
            <person name="Riley R."/>
            <person name="Clum A."/>
            <person name="Nolan M."/>
            <person name="Lipzen A."/>
            <person name="Salamov A."/>
            <person name="Henrissat B."/>
            <person name="Wiebenga A."/>
            <person name="De Vries R.P."/>
            <person name="Grigoriev I.V."/>
            <person name="Mortensen U.H."/>
            <person name="Andersen M.R."/>
            <person name="Baker S.E."/>
        </authorList>
    </citation>
    <scope>NUCLEOTIDE SEQUENCE [LARGE SCALE GENOMIC DNA]</scope>
    <source>
        <strain evidence="1 2">CBS 121591</strain>
    </source>
</reference>
<name>A0A319CKI8_9EURO</name>
<dbReference type="AlphaFoldDB" id="A0A319CKI8"/>
<sequence>MAIKSDDITWFIENDFLGTETPFPSGSVWRLESKINEHSYYEERSECEALAIQSEARGVFSYSTVSGSGPPTAVIKRRLHTPSLLSWKKEQQTIDEWVPGGY</sequence>
<protein>
    <submittedName>
        <fullName evidence="1">Uncharacterized protein</fullName>
    </submittedName>
</protein>
<evidence type="ECO:0000313" key="1">
    <source>
        <dbReference type="EMBL" id="PYH86096.1"/>
    </source>
</evidence>
<dbReference type="EMBL" id="KZ821677">
    <property type="protein sequence ID" value="PYH86096.1"/>
    <property type="molecule type" value="Genomic_DNA"/>
</dbReference>
<dbReference type="VEuPathDB" id="FungiDB:BO82DRAFT_115851"/>
<gene>
    <name evidence="1" type="ORF">BO82DRAFT_115851</name>
</gene>
<accession>A0A319CKI8</accession>
<dbReference type="Proteomes" id="UP000248340">
    <property type="component" value="Unassembled WGS sequence"/>
</dbReference>
<dbReference type="RefSeq" id="XP_025496296.1">
    <property type="nucleotide sequence ID" value="XM_025629836.1"/>
</dbReference>
<dbReference type="OrthoDB" id="4499747at2759"/>
<evidence type="ECO:0000313" key="2">
    <source>
        <dbReference type="Proteomes" id="UP000248340"/>
    </source>
</evidence>
<organism evidence="1 2">
    <name type="scientific">Aspergillus uvarum CBS 121591</name>
    <dbReference type="NCBI Taxonomy" id="1448315"/>
    <lineage>
        <taxon>Eukaryota</taxon>
        <taxon>Fungi</taxon>
        <taxon>Dikarya</taxon>
        <taxon>Ascomycota</taxon>
        <taxon>Pezizomycotina</taxon>
        <taxon>Eurotiomycetes</taxon>
        <taxon>Eurotiomycetidae</taxon>
        <taxon>Eurotiales</taxon>
        <taxon>Aspergillaceae</taxon>
        <taxon>Aspergillus</taxon>
        <taxon>Aspergillus subgen. Circumdati</taxon>
    </lineage>
</organism>
<dbReference type="GeneID" id="37132577"/>
<keyword evidence="2" id="KW-1185">Reference proteome</keyword>